<dbReference type="HOGENOM" id="CLU_596913_0_0_5"/>
<reference evidence="2 3" key="1">
    <citation type="submission" date="2014-09" db="EMBL/GenBank/DDBJ databases">
        <title>Genome sequencing of Methyloceanibacter caenitepidi Gela4.</title>
        <authorList>
            <person name="Takeuchi M."/>
            <person name="Susumu S."/>
            <person name="Kamagata Y."/>
            <person name="Oshima K."/>
            <person name="Hattori M."/>
            <person name="Iwasaki W."/>
        </authorList>
    </citation>
    <scope>NUCLEOTIDE SEQUENCE [LARGE SCALE GENOMIC DNA]</scope>
    <source>
        <strain evidence="2 3">Gela4</strain>
    </source>
</reference>
<proteinExistence type="predicted"/>
<protein>
    <submittedName>
        <fullName evidence="2">Uncharacterized protein</fullName>
    </submittedName>
</protein>
<dbReference type="RefSeq" id="WP_045366036.1">
    <property type="nucleotide sequence ID" value="NZ_AP014648.1"/>
</dbReference>
<name>A0A0A8K4J9_9HYPH</name>
<sequence length="458" mass="46939">MANVFDQFDKAAGPTGKSGANVFDRFDTGAPPSSASKGASGTEVDLALAPPQGGFESLPPPQEPEQPGRGPMEAFGRAALDRFVNNILAVPAVAGDAVRDNPFRFMPGVGAAGDGVRAFYGAATGRRPGPVIPGSTPRVTMQDMRAGLDVAGQVPDMVVTADPNVGDRFMQAKANQEAADAQLAEQHPIATTAGGIAGDIGTIVTGRLPLARGITAAEKVVTAAPAASKLMAPGAARTFKRVLESKPVKRLARGLGRSAETGLEGATLSILQGGDPLETAAFAAGGQAAGSLALTLGKVPLTAKGLVATAAGITALIQMTKSVVPGGHNYILESTEEAFNHIKHTVIVGALAGIAGAGRLRGAKLSEELPKLTDAIASIPRGASVSLIKDLTAERERGESVIEPVVGALATNPELFTPNEQRQLERAMKSEKISLGQTIAKMRKRSAFEAKVNTLTGD</sequence>
<dbReference type="EMBL" id="AP014648">
    <property type="protein sequence ID" value="BAQ16904.1"/>
    <property type="molecule type" value="Genomic_DNA"/>
</dbReference>
<accession>A0A0A8K4J9</accession>
<organism evidence="2 3">
    <name type="scientific">Methyloceanibacter caenitepidi</name>
    <dbReference type="NCBI Taxonomy" id="1384459"/>
    <lineage>
        <taxon>Bacteria</taxon>
        <taxon>Pseudomonadati</taxon>
        <taxon>Pseudomonadota</taxon>
        <taxon>Alphaproteobacteria</taxon>
        <taxon>Hyphomicrobiales</taxon>
        <taxon>Hyphomicrobiaceae</taxon>
        <taxon>Methyloceanibacter</taxon>
    </lineage>
</organism>
<feature type="region of interest" description="Disordered" evidence="1">
    <location>
        <begin position="1"/>
        <end position="73"/>
    </location>
</feature>
<dbReference type="AlphaFoldDB" id="A0A0A8K4J9"/>
<evidence type="ECO:0000313" key="3">
    <source>
        <dbReference type="Proteomes" id="UP000031643"/>
    </source>
</evidence>
<dbReference type="KEGG" id="mcg:GL4_1448"/>
<dbReference type="Proteomes" id="UP000031643">
    <property type="component" value="Chromosome"/>
</dbReference>
<feature type="compositionally biased region" description="Low complexity" evidence="1">
    <location>
        <begin position="29"/>
        <end position="41"/>
    </location>
</feature>
<keyword evidence="3" id="KW-1185">Reference proteome</keyword>
<evidence type="ECO:0000256" key="1">
    <source>
        <dbReference type="SAM" id="MobiDB-lite"/>
    </source>
</evidence>
<evidence type="ECO:0000313" key="2">
    <source>
        <dbReference type="EMBL" id="BAQ16904.1"/>
    </source>
</evidence>
<gene>
    <name evidence="2" type="ORF">GL4_1448</name>
</gene>
<dbReference type="STRING" id="1384459.GL4_1448"/>